<proteinExistence type="predicted"/>
<sequence>MLLSKIKRNGTMFMTIMFVFLVKIYTEFEYSFKKYVLPYLPKYIEQTIIDFSENGNIICKSYSFDKMNENRKKIKSIDFVLHKEYDKTSEKYNARVVDNLRNYQNIEFEKCKKHFMSVELSAYDKTYEIHMDDNNNYYIENNEVLFYEFVQYILYNEHGTYLNLDEKYTITIVDNDCNIVTMDRTQYIKFTNNEYEIITRKKYIQGNDVNAYNKDSKKNNEISNEEIELAIKMEQEIMINKKKHLETIHEMELEEAENYVKCENDELEHQVESYYTDEKQKEKLFKCDNCENMYTNFTSKKIVLMRDSYYENEETRLCEECYDLNDDTYKNRKWIKQE</sequence>
<dbReference type="AlphaFoldDB" id="A0A6C0ELY3"/>
<reference evidence="1" key="1">
    <citation type="journal article" date="2020" name="Nature">
        <title>Giant virus diversity and host interactions through global metagenomics.</title>
        <authorList>
            <person name="Schulz F."/>
            <person name="Roux S."/>
            <person name="Paez-Espino D."/>
            <person name="Jungbluth S."/>
            <person name="Walsh D.A."/>
            <person name="Denef V.J."/>
            <person name="McMahon K.D."/>
            <person name="Konstantinidis K.T."/>
            <person name="Eloe-Fadrosh E.A."/>
            <person name="Kyrpides N.C."/>
            <person name="Woyke T."/>
        </authorList>
    </citation>
    <scope>NUCLEOTIDE SEQUENCE</scope>
    <source>
        <strain evidence="1">GVMAG-M-3300001348-25</strain>
    </source>
</reference>
<organism evidence="1">
    <name type="scientific">viral metagenome</name>
    <dbReference type="NCBI Taxonomy" id="1070528"/>
    <lineage>
        <taxon>unclassified sequences</taxon>
        <taxon>metagenomes</taxon>
        <taxon>organismal metagenomes</taxon>
    </lineage>
</organism>
<protein>
    <submittedName>
        <fullName evidence="1">Uncharacterized protein</fullName>
    </submittedName>
</protein>
<dbReference type="EMBL" id="MN738855">
    <property type="protein sequence ID" value="QHT28355.1"/>
    <property type="molecule type" value="Genomic_DNA"/>
</dbReference>
<name>A0A6C0ELY3_9ZZZZ</name>
<accession>A0A6C0ELY3</accession>
<evidence type="ECO:0000313" key="1">
    <source>
        <dbReference type="EMBL" id="QHT28355.1"/>
    </source>
</evidence>